<proteinExistence type="predicted"/>
<feature type="non-terminal residue" evidence="1">
    <location>
        <position position="320"/>
    </location>
</feature>
<gene>
    <name evidence="1" type="ORF">PENARI_c228G10545</name>
</gene>
<dbReference type="Proteomes" id="UP000177622">
    <property type="component" value="Unassembled WGS sequence"/>
</dbReference>
<keyword evidence="2" id="KW-1185">Reference proteome</keyword>
<name>A0A1F5L0M7_PENAI</name>
<evidence type="ECO:0000313" key="2">
    <source>
        <dbReference type="Proteomes" id="UP000177622"/>
    </source>
</evidence>
<dbReference type="STRING" id="1835702.A0A1F5L0M7"/>
<dbReference type="RefSeq" id="XP_022481962.1">
    <property type="nucleotide sequence ID" value="XM_022638182.1"/>
</dbReference>
<dbReference type="GeneID" id="34582916"/>
<evidence type="ECO:0000313" key="1">
    <source>
        <dbReference type="EMBL" id="OGE46491.1"/>
    </source>
</evidence>
<dbReference type="EMBL" id="LXJU01000228">
    <property type="protein sequence ID" value="OGE46491.1"/>
    <property type="molecule type" value="Genomic_DNA"/>
</dbReference>
<reference evidence="1 2" key="1">
    <citation type="journal article" date="2016" name="Sci. Rep.">
        <title>Penicillium arizonense, a new, genome sequenced fungal species, reveals a high chemical diversity in secreted metabolites.</title>
        <authorList>
            <person name="Grijseels S."/>
            <person name="Nielsen J.C."/>
            <person name="Randelovic M."/>
            <person name="Nielsen J."/>
            <person name="Nielsen K.F."/>
            <person name="Workman M."/>
            <person name="Frisvad J.C."/>
        </authorList>
    </citation>
    <scope>NUCLEOTIDE SEQUENCE [LARGE SCALE GENOMIC DNA]</scope>
    <source>
        <strain evidence="1 2">CBS 141311</strain>
    </source>
</reference>
<protein>
    <submittedName>
        <fullName evidence="1">Uncharacterized protein</fullName>
    </submittedName>
</protein>
<dbReference type="AlphaFoldDB" id="A0A1F5L0M7"/>
<sequence>MGDFRGFIHGLTSSARQILHNELLFTVENGLVPAIPWQAIYDDPTETAHGWNFLKDTRTPWPVDGEQWLIGRVRQHGSPVRQRFIESSAGRLPYFREKLAIAIHVSGGQPARAPELLSIRHCNTDSGGRRNVFIEDGLVVFVSQYHKGFYASNDTKVIHRYLPREVGELVVYYLWLVLPFTRRLEAYVAKVRRLDGVEEIKSKIRQAYLWGPDPGTGRDWSSDRLREVLKRETTIGLNGQAIHLNAYRDIAIGISRRFIRPSSAAHLSHVAGMIYSRGITEQPGFVSTDDGGAESALGLAQFSPWQKEAEIGRTERRWQL</sequence>
<comment type="caution">
    <text evidence="1">The sequence shown here is derived from an EMBL/GenBank/DDBJ whole genome shotgun (WGS) entry which is preliminary data.</text>
</comment>
<accession>A0A1F5L0M7</accession>
<organism evidence="1 2">
    <name type="scientific">Penicillium arizonense</name>
    <dbReference type="NCBI Taxonomy" id="1835702"/>
    <lineage>
        <taxon>Eukaryota</taxon>
        <taxon>Fungi</taxon>
        <taxon>Dikarya</taxon>
        <taxon>Ascomycota</taxon>
        <taxon>Pezizomycotina</taxon>
        <taxon>Eurotiomycetes</taxon>
        <taxon>Eurotiomycetidae</taxon>
        <taxon>Eurotiales</taxon>
        <taxon>Aspergillaceae</taxon>
        <taxon>Penicillium</taxon>
    </lineage>
</organism>
<dbReference type="OrthoDB" id="4367622at2759"/>